<dbReference type="PANTHER" id="PTHR48106">
    <property type="entry name" value="QUINONE OXIDOREDUCTASE PIG3-RELATED"/>
    <property type="match status" value="1"/>
</dbReference>
<sequence length="336" mass="36405">MYGKESELVMKAVVIEEFGGVEVLKLKDIEEPKPKPNEVIIAVSKTSLNFADIKNRTGKKAKGEFPLILGLDAAGIVVEVGEQVKSISVGQRVIAFPSNGSYTEYVVADEKLVFPIPDNMDMLTAAACPIVSFLSYALLKYLARIQEGESVLIHSASGGVGTTAIQLARIFGAKQIFGSVGNIEKAFIAIDAGADEVFTYENFVREVKERTDGQGVNVILDSVGGTVSEQSMNCLANYGRLIHFGNSSGKPGTFLTNQVHASCRSVLGFSLGTTRKERPEYLKHIADSVIRLISKGDLRIKIGHVFELSEISNAHALMENRMHSGKIIINVNDSIK</sequence>
<keyword evidence="5" id="KW-1185">Reference proteome</keyword>
<dbReference type="GO" id="GO:0070402">
    <property type="term" value="F:NADPH binding"/>
    <property type="evidence" value="ECO:0007669"/>
    <property type="project" value="TreeGrafter"/>
</dbReference>
<dbReference type="CDD" id="cd08241">
    <property type="entry name" value="QOR1"/>
    <property type="match status" value="1"/>
</dbReference>
<keyword evidence="2" id="KW-0560">Oxidoreductase</keyword>
<dbReference type="SUPFAM" id="SSF51735">
    <property type="entry name" value="NAD(P)-binding Rossmann-fold domains"/>
    <property type="match status" value="1"/>
</dbReference>
<dbReference type="InterPro" id="IPR013149">
    <property type="entry name" value="ADH-like_C"/>
</dbReference>
<dbReference type="GO" id="GO:0035925">
    <property type="term" value="F:mRNA 3'-UTR AU-rich region binding"/>
    <property type="evidence" value="ECO:0007669"/>
    <property type="project" value="TreeGrafter"/>
</dbReference>
<accession>A0A679FR31</accession>
<dbReference type="GO" id="GO:0008270">
    <property type="term" value="F:zinc ion binding"/>
    <property type="evidence" value="ECO:0007669"/>
    <property type="project" value="InterPro"/>
</dbReference>
<dbReference type="Gene3D" id="3.90.180.10">
    <property type="entry name" value="Medium-chain alcohol dehydrogenases, catalytic domain"/>
    <property type="match status" value="1"/>
</dbReference>
<dbReference type="Proteomes" id="UP000501421">
    <property type="component" value="Chromosome"/>
</dbReference>
<dbReference type="SMART" id="SM00829">
    <property type="entry name" value="PKS_ER"/>
    <property type="match status" value="1"/>
</dbReference>
<dbReference type="AlphaFoldDB" id="A0A679FR31"/>
<evidence type="ECO:0000313" key="4">
    <source>
        <dbReference type="EMBL" id="BBW98560.1"/>
    </source>
</evidence>
<dbReference type="PANTHER" id="PTHR48106:SF13">
    <property type="entry name" value="QUINONE OXIDOREDUCTASE-RELATED"/>
    <property type="match status" value="1"/>
</dbReference>
<dbReference type="EMBL" id="AP022557">
    <property type="protein sequence ID" value="BBW98560.1"/>
    <property type="molecule type" value="Genomic_DNA"/>
</dbReference>
<evidence type="ECO:0000313" key="5">
    <source>
        <dbReference type="Proteomes" id="UP000501421"/>
    </source>
</evidence>
<evidence type="ECO:0000256" key="1">
    <source>
        <dbReference type="ARBA" id="ARBA00022857"/>
    </source>
</evidence>
<dbReference type="InterPro" id="IPR002364">
    <property type="entry name" value="Quin_OxRdtase/zeta-crystal_CS"/>
</dbReference>
<dbReference type="Pfam" id="PF00107">
    <property type="entry name" value="ADH_zinc_N"/>
    <property type="match status" value="1"/>
</dbReference>
<gene>
    <name evidence="4" type="primary">qor_3</name>
    <name evidence="4" type="ORF">GsuE55_33930</name>
</gene>
<dbReference type="PROSITE" id="PS01162">
    <property type="entry name" value="QOR_ZETA_CRYSTAL"/>
    <property type="match status" value="1"/>
</dbReference>
<name>A0A679FR31_9BACL</name>
<protein>
    <submittedName>
        <fullName evidence="4">Quinone oxidoreductase</fullName>
    </submittedName>
</protein>
<dbReference type="Pfam" id="PF08240">
    <property type="entry name" value="ADH_N"/>
    <property type="match status" value="1"/>
</dbReference>
<dbReference type="InterPro" id="IPR036291">
    <property type="entry name" value="NAD(P)-bd_dom_sf"/>
</dbReference>
<keyword evidence="1" id="KW-0521">NADP</keyword>
<evidence type="ECO:0000256" key="2">
    <source>
        <dbReference type="ARBA" id="ARBA00023002"/>
    </source>
</evidence>
<dbReference type="GO" id="GO:0005829">
    <property type="term" value="C:cytosol"/>
    <property type="evidence" value="ECO:0007669"/>
    <property type="project" value="TreeGrafter"/>
</dbReference>
<proteinExistence type="predicted"/>
<organism evidence="4 5">
    <name type="scientific">Geobacillus subterraneus</name>
    <dbReference type="NCBI Taxonomy" id="129338"/>
    <lineage>
        <taxon>Bacteria</taxon>
        <taxon>Bacillati</taxon>
        <taxon>Bacillota</taxon>
        <taxon>Bacilli</taxon>
        <taxon>Bacillales</taxon>
        <taxon>Anoxybacillaceae</taxon>
        <taxon>Geobacillus</taxon>
    </lineage>
</organism>
<dbReference type="SUPFAM" id="SSF50129">
    <property type="entry name" value="GroES-like"/>
    <property type="match status" value="1"/>
</dbReference>
<feature type="domain" description="Enoyl reductase (ER)" evidence="3">
    <location>
        <begin position="19"/>
        <end position="329"/>
    </location>
</feature>
<dbReference type="GO" id="GO:0003960">
    <property type="term" value="F:quinone reductase (NADPH) activity"/>
    <property type="evidence" value="ECO:0007669"/>
    <property type="project" value="TreeGrafter"/>
</dbReference>
<dbReference type="InterPro" id="IPR011032">
    <property type="entry name" value="GroES-like_sf"/>
</dbReference>
<dbReference type="Gene3D" id="3.40.50.720">
    <property type="entry name" value="NAD(P)-binding Rossmann-like Domain"/>
    <property type="match status" value="1"/>
</dbReference>
<dbReference type="InterPro" id="IPR020843">
    <property type="entry name" value="ER"/>
</dbReference>
<reference evidence="5" key="1">
    <citation type="journal article" date="2020" name="Microbiol. Resour. Announc.">
        <title>Complete Genome Sequence of Geobacillus sp. Strain E55-1, Isolated from Mine Geyser in Japan.</title>
        <authorList>
            <person name="Miyazaki K."/>
            <person name="Hase E."/>
            <person name="Tokito N."/>
        </authorList>
    </citation>
    <scope>NUCLEOTIDE SEQUENCE [LARGE SCALE GENOMIC DNA]</scope>
    <source>
        <strain evidence="5">E55-1</strain>
    </source>
</reference>
<evidence type="ECO:0000259" key="3">
    <source>
        <dbReference type="SMART" id="SM00829"/>
    </source>
</evidence>
<dbReference type="InterPro" id="IPR013154">
    <property type="entry name" value="ADH-like_N"/>
</dbReference>